<dbReference type="SUPFAM" id="SSF47823">
    <property type="entry name" value="lambda integrase-like, N-terminal domain"/>
    <property type="match status" value="1"/>
</dbReference>
<comment type="caution">
    <text evidence="3">The sequence shown here is derived from an EMBL/GenBank/DDBJ whole genome shotgun (WGS) entry which is preliminary data.</text>
</comment>
<accession>A0A0L7KYP1</accession>
<dbReference type="EMBL" id="JTDY01004440">
    <property type="protein sequence ID" value="KOB68161.1"/>
    <property type="molecule type" value="Genomic_DNA"/>
</dbReference>
<protein>
    <recommendedName>
        <fullName evidence="5">Tyr recombinase domain-containing protein</fullName>
    </recommendedName>
</protein>
<sequence>MITPGLAKPFLNLIQESERDETLFGVSLPEKIKASKTIEKQGLQIKKTVPPPRSNPIAPSTSVARQPFQGNWTGPPRYSTNRGGRGGHRKFPTPSRRPATTPLTATPTPPDTYPGCSGALRCAFSRRGVPPTALNLMIGSLSYKTLQQYGVCYMLWWKFCHDNDYNVFDTSVSHVVSFLTELFESGASYGTLNSHRSALSLFLGNNLGSDDCIKRLMKGIFRIRPSLPKYSNLRPSSTDHLLITVKRPHRGATAQSISRWIKQTLCASGIDVAVFGAHSARHAATSAARAAGLSVDVIRKTAGWTASSQTFAKFYNRPLILESNFAKTVCLPSKNNDSE</sequence>
<keyword evidence="4" id="KW-1185">Reference proteome</keyword>
<feature type="compositionally biased region" description="Low complexity" evidence="2">
    <location>
        <begin position="92"/>
        <end position="106"/>
    </location>
</feature>
<evidence type="ECO:0000313" key="3">
    <source>
        <dbReference type="EMBL" id="KOB68161.1"/>
    </source>
</evidence>
<feature type="region of interest" description="Disordered" evidence="2">
    <location>
        <begin position="42"/>
        <end position="110"/>
    </location>
</feature>
<dbReference type="Gene3D" id="1.10.150.130">
    <property type="match status" value="1"/>
</dbReference>
<evidence type="ECO:0008006" key="5">
    <source>
        <dbReference type="Google" id="ProtNLM"/>
    </source>
</evidence>
<feature type="compositionally biased region" description="Polar residues" evidence="2">
    <location>
        <begin position="57"/>
        <end position="82"/>
    </location>
</feature>
<dbReference type="InterPro" id="IPR010998">
    <property type="entry name" value="Integrase_recombinase_N"/>
</dbReference>
<dbReference type="GO" id="GO:0003677">
    <property type="term" value="F:DNA binding"/>
    <property type="evidence" value="ECO:0007669"/>
    <property type="project" value="UniProtKB-KW"/>
</dbReference>
<name>A0A0L7KYP1_OPEBR</name>
<proteinExistence type="predicted"/>
<dbReference type="InterPro" id="IPR011010">
    <property type="entry name" value="DNA_brk_join_enz"/>
</dbReference>
<reference evidence="3 4" key="1">
    <citation type="journal article" date="2015" name="Genome Biol. Evol.">
        <title>The genome of winter moth (Operophtera brumata) provides a genomic perspective on sexual dimorphism and phenology.</title>
        <authorList>
            <person name="Derks M.F."/>
            <person name="Smit S."/>
            <person name="Salis L."/>
            <person name="Schijlen E."/>
            <person name="Bossers A."/>
            <person name="Mateman C."/>
            <person name="Pijl A.S."/>
            <person name="de Ridder D."/>
            <person name="Groenen M.A."/>
            <person name="Visser M.E."/>
            <person name="Megens H.J."/>
        </authorList>
    </citation>
    <scope>NUCLEOTIDE SEQUENCE [LARGE SCALE GENOMIC DNA]</scope>
    <source>
        <strain evidence="3">WM2013NL</strain>
        <tissue evidence="3">Head and thorax</tissue>
    </source>
</reference>
<dbReference type="SUPFAM" id="SSF56349">
    <property type="entry name" value="DNA breaking-rejoining enzymes"/>
    <property type="match status" value="1"/>
</dbReference>
<gene>
    <name evidence="3" type="ORF">OBRU01_18711</name>
</gene>
<dbReference type="PANTHER" id="PTHR35617">
    <property type="entry name" value="PHAGE_INTEGRASE DOMAIN-CONTAINING PROTEIN"/>
    <property type="match status" value="1"/>
</dbReference>
<dbReference type="AlphaFoldDB" id="A0A0L7KYP1"/>
<dbReference type="Proteomes" id="UP000037510">
    <property type="component" value="Unassembled WGS sequence"/>
</dbReference>
<evidence type="ECO:0000256" key="2">
    <source>
        <dbReference type="SAM" id="MobiDB-lite"/>
    </source>
</evidence>
<dbReference type="STRING" id="104452.A0A0L7KYP1"/>
<organism evidence="3 4">
    <name type="scientific">Operophtera brumata</name>
    <name type="common">Winter moth</name>
    <name type="synonym">Phalaena brumata</name>
    <dbReference type="NCBI Taxonomy" id="104452"/>
    <lineage>
        <taxon>Eukaryota</taxon>
        <taxon>Metazoa</taxon>
        <taxon>Ecdysozoa</taxon>
        <taxon>Arthropoda</taxon>
        <taxon>Hexapoda</taxon>
        <taxon>Insecta</taxon>
        <taxon>Pterygota</taxon>
        <taxon>Neoptera</taxon>
        <taxon>Endopterygota</taxon>
        <taxon>Lepidoptera</taxon>
        <taxon>Glossata</taxon>
        <taxon>Ditrysia</taxon>
        <taxon>Geometroidea</taxon>
        <taxon>Geometridae</taxon>
        <taxon>Larentiinae</taxon>
        <taxon>Operophtera</taxon>
    </lineage>
</organism>
<dbReference type="PANTHER" id="PTHR35617:SF3">
    <property type="entry name" value="CORE-BINDING (CB) DOMAIN-CONTAINING PROTEIN"/>
    <property type="match status" value="1"/>
</dbReference>
<keyword evidence="1" id="KW-0238">DNA-binding</keyword>
<evidence type="ECO:0000313" key="4">
    <source>
        <dbReference type="Proteomes" id="UP000037510"/>
    </source>
</evidence>
<evidence type="ECO:0000256" key="1">
    <source>
        <dbReference type="ARBA" id="ARBA00023125"/>
    </source>
</evidence>